<sequence length="68" mass="7267">MADAPPGLLKLPNALLRKIAALLGPAGLGHLSQANHRLLDFALDYSRPHVNRLAALSNNLVLEVIAHL</sequence>
<keyword evidence="2" id="KW-1185">Reference proteome</keyword>
<comment type="caution">
    <text evidence="1">The sequence shown here is derived from an EMBL/GenBank/DDBJ whole genome shotgun (WGS) entry which is preliminary data.</text>
</comment>
<evidence type="ECO:0000313" key="2">
    <source>
        <dbReference type="Proteomes" id="UP000676310"/>
    </source>
</evidence>
<dbReference type="AlphaFoldDB" id="A0A8J2HX19"/>
<dbReference type="EMBL" id="CAJRGZ010000015">
    <property type="protein sequence ID" value="CAG5149573.1"/>
    <property type="molecule type" value="Genomic_DNA"/>
</dbReference>
<evidence type="ECO:0000313" key="1">
    <source>
        <dbReference type="EMBL" id="CAG5149573.1"/>
    </source>
</evidence>
<gene>
    <name evidence="1" type="ORF">ALTATR162_LOCUS2398</name>
</gene>
<dbReference type="OrthoDB" id="3692722at2759"/>
<dbReference type="GeneID" id="67013838"/>
<dbReference type="RefSeq" id="XP_043165937.1">
    <property type="nucleotide sequence ID" value="XM_043310002.1"/>
</dbReference>
<protein>
    <recommendedName>
        <fullName evidence="3">F-box domain-containing protein</fullName>
    </recommendedName>
</protein>
<accession>A0A8J2HX19</accession>
<organism evidence="1 2">
    <name type="scientific">Alternaria atra</name>
    <dbReference type="NCBI Taxonomy" id="119953"/>
    <lineage>
        <taxon>Eukaryota</taxon>
        <taxon>Fungi</taxon>
        <taxon>Dikarya</taxon>
        <taxon>Ascomycota</taxon>
        <taxon>Pezizomycotina</taxon>
        <taxon>Dothideomycetes</taxon>
        <taxon>Pleosporomycetidae</taxon>
        <taxon>Pleosporales</taxon>
        <taxon>Pleosporineae</taxon>
        <taxon>Pleosporaceae</taxon>
        <taxon>Alternaria</taxon>
        <taxon>Alternaria sect. Ulocladioides</taxon>
    </lineage>
</organism>
<reference evidence="1" key="1">
    <citation type="submission" date="2021-05" db="EMBL/GenBank/DDBJ databases">
        <authorList>
            <person name="Stam R."/>
        </authorList>
    </citation>
    <scope>NUCLEOTIDE SEQUENCE</scope>
    <source>
        <strain evidence="1">CS162</strain>
    </source>
</reference>
<dbReference type="Proteomes" id="UP000676310">
    <property type="component" value="Unassembled WGS sequence"/>
</dbReference>
<evidence type="ECO:0008006" key="3">
    <source>
        <dbReference type="Google" id="ProtNLM"/>
    </source>
</evidence>
<name>A0A8J2HX19_9PLEO</name>
<proteinExistence type="predicted"/>